<dbReference type="Proteomes" id="UP000028480">
    <property type="component" value="Unassembled WGS sequence"/>
</dbReference>
<dbReference type="InterPro" id="IPR006597">
    <property type="entry name" value="Sel1-like"/>
</dbReference>
<comment type="caution">
    <text evidence="1">The sequence shown here is derived from an EMBL/GenBank/DDBJ whole genome shotgun (WGS) entry which is preliminary data.</text>
</comment>
<dbReference type="AlphaFoldDB" id="A0A077QKH2"/>
<sequence length="55" mass="6138">MEGLGVPQNYTTAVKWYQKAAEADKNFTEAAFAVKKLTKKLNREKTSDTSKNTGK</sequence>
<gene>
    <name evidence="1" type="ORF">XBI1_2920024</name>
</gene>
<dbReference type="InterPro" id="IPR011990">
    <property type="entry name" value="TPR-like_helical_dom_sf"/>
</dbReference>
<name>A0A077QKH2_XENBV</name>
<dbReference type="EMBL" id="CBTB010000215">
    <property type="protein sequence ID" value="CDH34074.1"/>
    <property type="molecule type" value="Genomic_DNA"/>
</dbReference>
<dbReference type="SUPFAM" id="SSF81901">
    <property type="entry name" value="HCP-like"/>
    <property type="match status" value="1"/>
</dbReference>
<protein>
    <submittedName>
        <fullName evidence="1">Uncharacterized protein</fullName>
    </submittedName>
</protein>
<proteinExistence type="predicted"/>
<dbReference type="Pfam" id="PF08238">
    <property type="entry name" value="Sel1"/>
    <property type="match status" value="1"/>
</dbReference>
<evidence type="ECO:0000313" key="1">
    <source>
        <dbReference type="EMBL" id="CDH34074.1"/>
    </source>
</evidence>
<reference evidence="1" key="1">
    <citation type="submission" date="2013-07" db="EMBL/GenBank/DDBJ databases">
        <title>Sub-species coevolution in mutualistic symbiosis.</title>
        <authorList>
            <person name="Murfin K."/>
            <person name="Klassen J."/>
            <person name="Lee M."/>
            <person name="Forst S."/>
            <person name="Stock P."/>
            <person name="Goodrich-Blair H."/>
        </authorList>
    </citation>
    <scope>NUCLEOTIDE SEQUENCE [LARGE SCALE GENOMIC DNA]</scope>
    <source>
        <strain evidence="1">Intermedium</strain>
    </source>
</reference>
<organism evidence="1">
    <name type="scientific">Xenorhabdus bovienii str. Intermedium</name>
    <dbReference type="NCBI Taxonomy" id="1379677"/>
    <lineage>
        <taxon>Bacteria</taxon>
        <taxon>Pseudomonadati</taxon>
        <taxon>Pseudomonadota</taxon>
        <taxon>Gammaproteobacteria</taxon>
        <taxon>Enterobacterales</taxon>
        <taxon>Morganellaceae</taxon>
        <taxon>Xenorhabdus</taxon>
    </lineage>
</organism>
<dbReference type="HOGENOM" id="CLU_3031431_0_0_6"/>
<dbReference type="Gene3D" id="1.25.40.10">
    <property type="entry name" value="Tetratricopeptide repeat domain"/>
    <property type="match status" value="1"/>
</dbReference>
<accession>A0A077QKH2</accession>